<evidence type="ECO:0000256" key="1">
    <source>
        <dbReference type="ARBA" id="ARBA00023015"/>
    </source>
</evidence>
<keyword evidence="3" id="KW-0804">Transcription</keyword>
<sequence>MDLITMHWAAYPRQFPSSIPVQNTGYFPAKTSWIDLAFPSCNFSLILSGTGEFHRKGARHEVLAPCVITQWPGEHVHYGPAPGSTWEEFYLIYGPEHMAAFRRMGFVHTPRPVWPIRNLGEVRLQVDKLGALMKSPEPETEVDRADRACERLVLETLVGPGPTDDTVVEKIIRHLKKDLAQPCDFGAVARRHGMSASTLRRRWFETTGESPGRYLLNLRIRQACRLLAETRLSIGEIAAQTGFEDAMYFSRRFRIETHTTPSDYRRRNASGMH</sequence>
<dbReference type="InterPro" id="IPR009057">
    <property type="entry name" value="Homeodomain-like_sf"/>
</dbReference>
<dbReference type="AlphaFoldDB" id="A0A146GAP8"/>
<protein>
    <submittedName>
        <fullName evidence="5">AraC-like ligand binding domain-containing protein</fullName>
    </submittedName>
</protein>
<accession>A0A146GAP8</accession>
<dbReference type="OrthoDB" id="9803764at2"/>
<dbReference type="InterPro" id="IPR037923">
    <property type="entry name" value="HTH-like"/>
</dbReference>
<comment type="caution">
    <text evidence="5">The sequence shown here is derived from an EMBL/GenBank/DDBJ whole genome shotgun (WGS) entry which is preliminary data.</text>
</comment>
<dbReference type="Pfam" id="PF12833">
    <property type="entry name" value="HTH_18"/>
    <property type="match status" value="1"/>
</dbReference>
<dbReference type="EMBL" id="BDCO01000002">
    <property type="protein sequence ID" value="GAT34491.1"/>
    <property type="molecule type" value="Genomic_DNA"/>
</dbReference>
<dbReference type="STRING" id="690879.TSACC_22916"/>
<name>A0A146GAP8_TERSA</name>
<keyword evidence="1" id="KW-0805">Transcription regulation</keyword>
<proteinExistence type="predicted"/>
<dbReference type="Proteomes" id="UP000076023">
    <property type="component" value="Unassembled WGS sequence"/>
</dbReference>
<evidence type="ECO:0000256" key="3">
    <source>
        <dbReference type="ARBA" id="ARBA00023163"/>
    </source>
</evidence>
<organism evidence="5 6">
    <name type="scientific">Terrimicrobium sacchariphilum</name>
    <dbReference type="NCBI Taxonomy" id="690879"/>
    <lineage>
        <taxon>Bacteria</taxon>
        <taxon>Pseudomonadati</taxon>
        <taxon>Verrucomicrobiota</taxon>
        <taxon>Terrimicrobiia</taxon>
        <taxon>Terrimicrobiales</taxon>
        <taxon>Terrimicrobiaceae</taxon>
        <taxon>Terrimicrobium</taxon>
    </lineage>
</organism>
<dbReference type="SUPFAM" id="SSF51215">
    <property type="entry name" value="Regulatory protein AraC"/>
    <property type="match status" value="1"/>
</dbReference>
<dbReference type="GO" id="GO:0003700">
    <property type="term" value="F:DNA-binding transcription factor activity"/>
    <property type="evidence" value="ECO:0007669"/>
    <property type="project" value="InterPro"/>
</dbReference>
<dbReference type="PANTHER" id="PTHR43280:SF2">
    <property type="entry name" value="HTH-TYPE TRANSCRIPTIONAL REGULATOR EXSA"/>
    <property type="match status" value="1"/>
</dbReference>
<dbReference type="InterPro" id="IPR018060">
    <property type="entry name" value="HTH_AraC"/>
</dbReference>
<dbReference type="SMART" id="SM00342">
    <property type="entry name" value="HTH_ARAC"/>
    <property type="match status" value="1"/>
</dbReference>
<keyword evidence="2" id="KW-0238">DNA-binding</keyword>
<feature type="domain" description="HTH araC/xylS-type" evidence="4">
    <location>
        <begin position="169"/>
        <end position="267"/>
    </location>
</feature>
<reference evidence="6" key="1">
    <citation type="journal article" date="2017" name="Genome Announc.">
        <title>Draft Genome Sequence of Terrimicrobium sacchariphilum NM-5T, a Facultative Anaerobic Soil Bacterium of the Class Spartobacteria.</title>
        <authorList>
            <person name="Qiu Y.L."/>
            <person name="Tourlousse D.M."/>
            <person name="Matsuura N."/>
            <person name="Ohashi A."/>
            <person name="Sekiguchi Y."/>
        </authorList>
    </citation>
    <scope>NUCLEOTIDE SEQUENCE [LARGE SCALE GENOMIC DNA]</scope>
    <source>
        <strain evidence="6">NM-5</strain>
    </source>
</reference>
<dbReference type="GO" id="GO:0043565">
    <property type="term" value="F:sequence-specific DNA binding"/>
    <property type="evidence" value="ECO:0007669"/>
    <property type="project" value="InterPro"/>
</dbReference>
<dbReference type="InParanoid" id="A0A146GAP8"/>
<dbReference type="PANTHER" id="PTHR43280">
    <property type="entry name" value="ARAC-FAMILY TRANSCRIPTIONAL REGULATOR"/>
    <property type="match status" value="1"/>
</dbReference>
<evidence type="ECO:0000259" key="4">
    <source>
        <dbReference type="PROSITE" id="PS01124"/>
    </source>
</evidence>
<keyword evidence="6" id="KW-1185">Reference proteome</keyword>
<evidence type="ECO:0000313" key="6">
    <source>
        <dbReference type="Proteomes" id="UP000076023"/>
    </source>
</evidence>
<dbReference type="Pfam" id="PF02311">
    <property type="entry name" value="AraC_binding"/>
    <property type="match status" value="1"/>
</dbReference>
<dbReference type="RefSeq" id="WP_084400519.1">
    <property type="nucleotide sequence ID" value="NZ_BDCO01000002.1"/>
</dbReference>
<dbReference type="PROSITE" id="PS01124">
    <property type="entry name" value="HTH_ARAC_FAMILY_2"/>
    <property type="match status" value="1"/>
</dbReference>
<gene>
    <name evidence="5" type="ORF">TSACC_22916</name>
</gene>
<dbReference type="SUPFAM" id="SSF46689">
    <property type="entry name" value="Homeodomain-like"/>
    <property type="match status" value="2"/>
</dbReference>
<evidence type="ECO:0000313" key="5">
    <source>
        <dbReference type="EMBL" id="GAT34491.1"/>
    </source>
</evidence>
<dbReference type="InterPro" id="IPR003313">
    <property type="entry name" value="AraC-bd"/>
</dbReference>
<dbReference type="Gene3D" id="1.10.10.60">
    <property type="entry name" value="Homeodomain-like"/>
    <property type="match status" value="2"/>
</dbReference>
<evidence type="ECO:0000256" key="2">
    <source>
        <dbReference type="ARBA" id="ARBA00023125"/>
    </source>
</evidence>